<evidence type="ECO:0000256" key="2">
    <source>
        <dbReference type="ARBA" id="ARBA00022763"/>
    </source>
</evidence>
<dbReference type="RefSeq" id="WP_163985766.1">
    <property type="nucleotide sequence ID" value="NZ_WUEY01000003.1"/>
</dbReference>
<keyword evidence="4 5" id="KW-0234">DNA repair</keyword>
<keyword evidence="6" id="KW-0326">Glycosidase</keyword>
<dbReference type="InterPro" id="IPR036995">
    <property type="entry name" value="MPG_sf"/>
</dbReference>
<dbReference type="GO" id="GO:0006284">
    <property type="term" value="P:base-excision repair"/>
    <property type="evidence" value="ECO:0007669"/>
    <property type="project" value="InterPro"/>
</dbReference>
<protein>
    <recommendedName>
        <fullName evidence="5">Putative 3-methyladenine DNA glycosylase</fullName>
        <ecNumber evidence="5">3.2.2.-</ecNumber>
    </recommendedName>
</protein>
<proteinExistence type="inferred from homology"/>
<dbReference type="Pfam" id="PF02245">
    <property type="entry name" value="Pur_DNA_glyco"/>
    <property type="match status" value="1"/>
</dbReference>
<comment type="caution">
    <text evidence="6">The sequence shown here is derived from an EMBL/GenBank/DDBJ whole genome shotgun (WGS) entry which is preliminary data.</text>
</comment>
<dbReference type="FunFam" id="3.10.300.10:FF:000001">
    <property type="entry name" value="Putative 3-methyladenine DNA glycosylase"/>
    <property type="match status" value="1"/>
</dbReference>
<accession>A0A6L9U430</accession>
<comment type="similarity">
    <text evidence="1 5">Belongs to the DNA glycosylase MPG family.</text>
</comment>
<dbReference type="HAMAP" id="MF_00527">
    <property type="entry name" value="3MGH"/>
    <property type="match status" value="1"/>
</dbReference>
<dbReference type="AlphaFoldDB" id="A0A6L9U430"/>
<evidence type="ECO:0000256" key="3">
    <source>
        <dbReference type="ARBA" id="ARBA00022801"/>
    </source>
</evidence>
<gene>
    <name evidence="6" type="ORF">GR212_07005</name>
</gene>
<evidence type="ECO:0000256" key="4">
    <source>
        <dbReference type="ARBA" id="ARBA00023204"/>
    </source>
</evidence>
<dbReference type="SUPFAM" id="SSF50486">
    <property type="entry name" value="FMT C-terminal domain-like"/>
    <property type="match status" value="1"/>
</dbReference>
<dbReference type="NCBIfam" id="TIGR00567">
    <property type="entry name" value="3mg"/>
    <property type="match status" value="1"/>
</dbReference>
<dbReference type="InterPro" id="IPR003180">
    <property type="entry name" value="MPG"/>
</dbReference>
<dbReference type="EC" id="3.2.2.-" evidence="5"/>
<reference evidence="6 7" key="1">
    <citation type="submission" date="2019-12" db="EMBL/GenBank/DDBJ databases">
        <title>Rhizobium genotypes associated with high levels of biological nitrogen fixation by grain legumes in a temperate-maritime cropping system.</title>
        <authorList>
            <person name="Maluk M."/>
            <person name="Francesc Ferrando Molina F."/>
            <person name="Lopez Del Egido L."/>
            <person name="Lafos M."/>
            <person name="Langarica-Fuentes A."/>
            <person name="Gebre Yohannes G."/>
            <person name="Young M.W."/>
            <person name="Martin P."/>
            <person name="Gantlett R."/>
            <person name="Kenicer G."/>
            <person name="Hawes C."/>
            <person name="Begg G.S."/>
            <person name="Quilliam R.S."/>
            <person name="Squire G.R."/>
            <person name="Poole P.S."/>
            <person name="Young P.W."/>
            <person name="Iannetta P.M."/>
            <person name="James E.K."/>
        </authorList>
    </citation>
    <scope>NUCLEOTIDE SEQUENCE [LARGE SCALE GENOMIC DNA]</scope>
    <source>
        <strain evidence="6 7">JHI1118</strain>
    </source>
</reference>
<dbReference type="EMBL" id="WUEY01000003">
    <property type="protein sequence ID" value="NEI69322.1"/>
    <property type="molecule type" value="Genomic_DNA"/>
</dbReference>
<dbReference type="CDD" id="cd00540">
    <property type="entry name" value="AAG"/>
    <property type="match status" value="1"/>
</dbReference>
<dbReference type="Proteomes" id="UP000483035">
    <property type="component" value="Unassembled WGS sequence"/>
</dbReference>
<dbReference type="PANTHER" id="PTHR10429:SF0">
    <property type="entry name" value="DNA-3-METHYLADENINE GLYCOSYLASE"/>
    <property type="match status" value="1"/>
</dbReference>
<evidence type="ECO:0000256" key="1">
    <source>
        <dbReference type="ARBA" id="ARBA00009232"/>
    </source>
</evidence>
<dbReference type="InterPro" id="IPR011034">
    <property type="entry name" value="Formyl_transferase-like_C_sf"/>
</dbReference>
<dbReference type="PANTHER" id="PTHR10429">
    <property type="entry name" value="DNA-3-METHYLADENINE GLYCOSYLASE"/>
    <property type="match status" value="1"/>
</dbReference>
<sequence>MTSDDPSLSLGASPMAGPALAAFFDRDAVTVASDLIGARLMVAGAGGRIVETEAYRPDDAASHAYRGPTPRNAAMFGPAGHVYIYRSYGIHWCLNFVCANASAVLIRALEPEHGIEEMIRRRGLADIVSLCNGPGKLSQALSIDISLNGRALDAAPFAISRAEPVAIVAGKRIGITKNIDPLWRFGAAGSRFVSRRFP</sequence>
<dbReference type="NCBIfam" id="NF002003">
    <property type="entry name" value="PRK00802.1-3"/>
    <property type="match status" value="1"/>
</dbReference>
<keyword evidence="3 5" id="KW-0378">Hydrolase</keyword>
<evidence type="ECO:0000313" key="6">
    <source>
        <dbReference type="EMBL" id="NEI69322.1"/>
    </source>
</evidence>
<organism evidence="6 7">
    <name type="scientific">Rhizobium lusitanum</name>
    <dbReference type="NCBI Taxonomy" id="293958"/>
    <lineage>
        <taxon>Bacteria</taxon>
        <taxon>Pseudomonadati</taxon>
        <taxon>Pseudomonadota</taxon>
        <taxon>Alphaproteobacteria</taxon>
        <taxon>Hyphomicrobiales</taxon>
        <taxon>Rhizobiaceae</taxon>
        <taxon>Rhizobium/Agrobacterium group</taxon>
        <taxon>Rhizobium</taxon>
    </lineage>
</organism>
<evidence type="ECO:0000313" key="7">
    <source>
        <dbReference type="Proteomes" id="UP000483035"/>
    </source>
</evidence>
<dbReference type="GO" id="GO:0003677">
    <property type="term" value="F:DNA binding"/>
    <property type="evidence" value="ECO:0007669"/>
    <property type="project" value="InterPro"/>
</dbReference>
<dbReference type="Gene3D" id="3.10.300.10">
    <property type="entry name" value="Methylpurine-DNA glycosylase (MPG)"/>
    <property type="match status" value="1"/>
</dbReference>
<dbReference type="GO" id="GO:0003905">
    <property type="term" value="F:alkylbase DNA N-glycosylase activity"/>
    <property type="evidence" value="ECO:0007669"/>
    <property type="project" value="InterPro"/>
</dbReference>
<name>A0A6L9U430_9HYPH</name>
<keyword evidence="2 5" id="KW-0227">DNA damage</keyword>
<evidence type="ECO:0000256" key="5">
    <source>
        <dbReference type="HAMAP-Rule" id="MF_00527"/>
    </source>
</evidence>